<comment type="caution">
    <text evidence="4">The sequence shown here is derived from an EMBL/GenBank/DDBJ whole genome shotgun (WGS) entry which is preliminary data.</text>
</comment>
<dbReference type="InterPro" id="IPR050425">
    <property type="entry name" value="NAD(P)_dehydrat-like"/>
</dbReference>
<dbReference type="Gene3D" id="3.40.50.720">
    <property type="entry name" value="NAD(P)-binding Rossmann-like Domain"/>
    <property type="match status" value="1"/>
</dbReference>
<sequence length="352" mass="39377">MSASKYTETTAETVLLTGASGFVATHIVSQLFELGYNIIGTVRSEAKGNWLARRYPGFKYEIVDLSPSANGNESPFIKVFKAHPEIKYVIHAASPVFTYRDNFYKNLFVPAVEGTKDILQAAHKYGPNIKKFIYTSSIVAAFNISSPPENETLTEDSWHSISDDPEELDKSWDDAYSASKTYAERAVWEFQKTVEPQFSISTFLFPTVYGPPIHEVTYETLGISLSSTKKLIELPNDTKEIPTLLRLNVDVRDVARAHVRSLSNPEFDNKRSVLVAHVADGQVIADIIHKDRSTEAADLATGTPGVHNTTAELAYDFSKTNARLGFEFIPLQKTVLDQFDAIWQLKKESKQE</sequence>
<dbReference type="GO" id="GO:0016616">
    <property type="term" value="F:oxidoreductase activity, acting on the CH-OH group of donors, NAD or NADP as acceptor"/>
    <property type="evidence" value="ECO:0007669"/>
    <property type="project" value="TreeGrafter"/>
</dbReference>
<dbReference type="PANTHER" id="PTHR10366">
    <property type="entry name" value="NAD DEPENDENT EPIMERASE/DEHYDRATASE"/>
    <property type="match status" value="1"/>
</dbReference>
<evidence type="ECO:0000256" key="2">
    <source>
        <dbReference type="ARBA" id="ARBA00023445"/>
    </source>
</evidence>
<dbReference type="OrthoDB" id="2735536at2759"/>
<dbReference type="EMBL" id="CCBN010000001">
    <property type="protein sequence ID" value="CDO51115.1"/>
    <property type="molecule type" value="Genomic_DNA"/>
</dbReference>
<dbReference type="InterPro" id="IPR036291">
    <property type="entry name" value="NAD(P)-bd_dom_sf"/>
</dbReference>
<dbReference type="Proteomes" id="UP000242525">
    <property type="component" value="Unassembled WGS sequence"/>
</dbReference>
<evidence type="ECO:0000313" key="4">
    <source>
        <dbReference type="EMBL" id="CDO51115.1"/>
    </source>
</evidence>
<evidence type="ECO:0000313" key="5">
    <source>
        <dbReference type="Proteomes" id="UP000242525"/>
    </source>
</evidence>
<dbReference type="PANTHER" id="PTHR10366:SF564">
    <property type="entry name" value="STEROL-4-ALPHA-CARBOXYLATE 3-DEHYDROGENASE, DECARBOXYLATING"/>
    <property type="match status" value="1"/>
</dbReference>
<organism evidence="4 5">
    <name type="scientific">Geotrichum candidum</name>
    <name type="common">Oospora lactis</name>
    <name type="synonym">Dipodascus geotrichum</name>
    <dbReference type="NCBI Taxonomy" id="1173061"/>
    <lineage>
        <taxon>Eukaryota</taxon>
        <taxon>Fungi</taxon>
        <taxon>Dikarya</taxon>
        <taxon>Ascomycota</taxon>
        <taxon>Saccharomycotina</taxon>
        <taxon>Dipodascomycetes</taxon>
        <taxon>Dipodascales</taxon>
        <taxon>Dipodascaceae</taxon>
        <taxon>Geotrichum</taxon>
    </lineage>
</organism>
<evidence type="ECO:0000256" key="1">
    <source>
        <dbReference type="ARBA" id="ARBA00023002"/>
    </source>
</evidence>
<protein>
    <submittedName>
        <fullName evidence="4">Similar to Saccharomyces cerevisiae YDR541C Putative dihydrokaempferol 4-reductase</fullName>
    </submittedName>
</protein>
<proteinExistence type="inferred from homology"/>
<keyword evidence="1" id="KW-0560">Oxidoreductase</keyword>
<keyword evidence="5" id="KW-1185">Reference proteome</keyword>
<dbReference type="InterPro" id="IPR001509">
    <property type="entry name" value="Epimerase_deHydtase"/>
</dbReference>
<dbReference type="SUPFAM" id="SSF51735">
    <property type="entry name" value="NAD(P)-binding Rossmann-fold domains"/>
    <property type="match status" value="1"/>
</dbReference>
<reference evidence="4" key="1">
    <citation type="submission" date="2014-03" db="EMBL/GenBank/DDBJ databases">
        <authorList>
            <person name="Casaregola S."/>
        </authorList>
    </citation>
    <scope>NUCLEOTIDE SEQUENCE [LARGE SCALE GENOMIC DNA]</scope>
    <source>
        <strain evidence="4">CLIB 918</strain>
    </source>
</reference>
<gene>
    <name evidence="4" type="ORF">BN980_GECA01s01055g</name>
</gene>
<accession>A0A0J9X2F9</accession>
<evidence type="ECO:0000259" key="3">
    <source>
        <dbReference type="Pfam" id="PF01370"/>
    </source>
</evidence>
<feature type="domain" description="NAD-dependent epimerase/dehydratase" evidence="3">
    <location>
        <begin position="14"/>
        <end position="271"/>
    </location>
</feature>
<dbReference type="STRING" id="1173061.A0A0J9X2F9"/>
<comment type="similarity">
    <text evidence="2">Belongs to the NAD(P)-dependent epimerase/dehydratase family. Dihydroflavonol-4-reductase subfamily.</text>
</comment>
<dbReference type="AlphaFoldDB" id="A0A0J9X2F9"/>
<dbReference type="Pfam" id="PF01370">
    <property type="entry name" value="Epimerase"/>
    <property type="match status" value="1"/>
</dbReference>
<name>A0A0J9X2F9_GEOCN</name>